<sequence>MYNHVYLKEDIDALINEFGKLNAEDESLFRFLSKKIIFLKEIKISIVNTTVIFYIDQMISDLMYLMASYHKGEVRYFYLNIRSVIEAFSRLFSEVETSTNRITMTTLLDNIANYITLNDLRDSKEDSLDYPRLKGLYRECCLYVHGNINAKYSLIEFYNELLNEEITSAQKRKMSNDIKFLASILTNISCYRYSITLNDVFFRGKNKLGYLIGEFGVKIVKSYSNFIFSCLSGGESIYNVVLTSKKGSKLKVIDFNSDEYEMSYCFRPDTLFFEDYDVYSKCILKKKSYR</sequence>
<organism evidence="1 4">
    <name type="scientific">Enterococcus faecalis</name>
    <name type="common">Streptococcus faecalis</name>
    <dbReference type="NCBI Taxonomy" id="1351"/>
    <lineage>
        <taxon>Bacteria</taxon>
        <taxon>Bacillati</taxon>
        <taxon>Bacillota</taxon>
        <taxon>Bacilli</taxon>
        <taxon>Lactobacillales</taxon>
        <taxon>Enterococcaceae</taxon>
        <taxon>Enterococcus</taxon>
    </lineage>
</organism>
<dbReference type="Proteomes" id="UP000254396">
    <property type="component" value="Unassembled WGS sequence"/>
</dbReference>
<accession>A0A1Q1FVV7</accession>
<evidence type="ECO:0000313" key="1">
    <source>
        <dbReference type="EMBL" id="PTN78386.1"/>
    </source>
</evidence>
<reference evidence="3 5" key="2">
    <citation type="submission" date="2018-06" db="EMBL/GenBank/DDBJ databases">
        <authorList>
            <consortium name="Pathogen Informatics"/>
            <person name="Doyle S."/>
        </authorList>
    </citation>
    <scope>NUCLEOTIDE SEQUENCE [LARGE SCALE GENOMIC DNA]</scope>
    <source>
        <strain evidence="3 5">NCTC13379</strain>
    </source>
</reference>
<reference evidence="2 6" key="3">
    <citation type="submission" date="2020-08" db="EMBL/GenBank/DDBJ databases">
        <title>Enterococcus faecalis SF28073 genome assembly.</title>
        <authorList>
            <person name="Duerkop B.A."/>
            <person name="Johnson C.N."/>
        </authorList>
    </citation>
    <scope>NUCLEOTIDE SEQUENCE [LARGE SCALE GENOMIC DNA]</scope>
    <source>
        <strain evidence="2 6">SF28073</strain>
    </source>
</reference>
<evidence type="ECO:0000313" key="6">
    <source>
        <dbReference type="Proteomes" id="UP000516122"/>
    </source>
</evidence>
<dbReference type="Proteomes" id="UP000516122">
    <property type="component" value="Chromosome"/>
</dbReference>
<evidence type="ECO:0000313" key="3">
    <source>
        <dbReference type="EMBL" id="STP65140.1"/>
    </source>
</evidence>
<gene>
    <name evidence="1" type="ORF">DAI13_11715</name>
    <name evidence="2" type="ORF">H9Q64_10545</name>
    <name evidence="3" type="ORF">NCTC13379_01477</name>
</gene>
<dbReference type="RefSeq" id="WP_002359765.1">
    <property type="nucleotide sequence ID" value="NZ_CABGOF010000003.1"/>
</dbReference>
<proteinExistence type="predicted"/>
<dbReference type="EMBL" id="CP060804">
    <property type="protein sequence ID" value="QNP36906.1"/>
    <property type="molecule type" value="Genomic_DNA"/>
</dbReference>
<evidence type="ECO:0000313" key="2">
    <source>
        <dbReference type="EMBL" id="QNP36906.1"/>
    </source>
</evidence>
<dbReference type="EMBL" id="UGIX01000001">
    <property type="protein sequence ID" value="STP65140.1"/>
    <property type="molecule type" value="Genomic_DNA"/>
</dbReference>
<name>A0A1Q1FVV7_ENTFL</name>
<reference evidence="1 4" key="1">
    <citation type="submission" date="2018-04" db="EMBL/GenBank/DDBJ databases">
        <authorList>
            <person name="Van Tyne D."/>
        </authorList>
    </citation>
    <scope>NUCLEOTIDE SEQUENCE [LARGE SCALE GENOMIC DNA]</scope>
    <source>
        <strain evidence="1 4">B2535</strain>
    </source>
</reference>
<evidence type="ECO:0000313" key="4">
    <source>
        <dbReference type="Proteomes" id="UP000244140"/>
    </source>
</evidence>
<dbReference type="EMBL" id="PZZH01000001">
    <property type="protein sequence ID" value="PTN78386.1"/>
    <property type="molecule type" value="Genomic_DNA"/>
</dbReference>
<dbReference type="Proteomes" id="UP000244140">
    <property type="component" value="Unassembled WGS sequence"/>
</dbReference>
<protein>
    <submittedName>
        <fullName evidence="1">Uncharacterized protein</fullName>
    </submittedName>
</protein>
<evidence type="ECO:0000313" key="5">
    <source>
        <dbReference type="Proteomes" id="UP000254396"/>
    </source>
</evidence>
<dbReference type="AlphaFoldDB" id="A0A1Q1FVV7"/>